<evidence type="ECO:0000313" key="2">
    <source>
        <dbReference type="Proteomes" id="UP001314263"/>
    </source>
</evidence>
<keyword evidence="2" id="KW-1185">Reference proteome</keyword>
<proteinExistence type="predicted"/>
<comment type="caution">
    <text evidence="1">The sequence shown here is derived from an EMBL/GenBank/DDBJ whole genome shotgun (WGS) entry which is preliminary data.</text>
</comment>
<accession>A0AAV1ILH9</accession>
<reference evidence="1 2" key="1">
    <citation type="submission" date="2023-10" db="EMBL/GenBank/DDBJ databases">
        <authorList>
            <person name="Maclean D."/>
            <person name="Macfadyen A."/>
        </authorList>
    </citation>
    <scope>NUCLEOTIDE SEQUENCE [LARGE SCALE GENOMIC DNA]</scope>
</reference>
<gene>
    <name evidence="1" type="ORF">CVIRNUC_010898</name>
</gene>
<sequence length="114" mass="12274">MAFAGQLRDQGLQANGNGKVILNSLTILEWCNACLQRWCWLPGCAGNTWSCTCIGLIQMSRKGPGCLCKQPNLCPSCAIDFWGCGCGMGSRRPTEIVKMMSGSPAFNPALIQDT</sequence>
<dbReference type="EMBL" id="CAUYUE010000017">
    <property type="protein sequence ID" value="CAK0787676.1"/>
    <property type="molecule type" value="Genomic_DNA"/>
</dbReference>
<name>A0AAV1ILH9_9CHLO</name>
<evidence type="ECO:0000313" key="1">
    <source>
        <dbReference type="EMBL" id="CAK0787676.1"/>
    </source>
</evidence>
<protein>
    <submittedName>
        <fullName evidence="1">Uncharacterized protein</fullName>
    </submittedName>
</protein>
<dbReference type="AlphaFoldDB" id="A0AAV1ILH9"/>
<dbReference type="Proteomes" id="UP001314263">
    <property type="component" value="Unassembled WGS sequence"/>
</dbReference>
<organism evidence="1 2">
    <name type="scientific">Coccomyxa viridis</name>
    <dbReference type="NCBI Taxonomy" id="1274662"/>
    <lineage>
        <taxon>Eukaryota</taxon>
        <taxon>Viridiplantae</taxon>
        <taxon>Chlorophyta</taxon>
        <taxon>core chlorophytes</taxon>
        <taxon>Trebouxiophyceae</taxon>
        <taxon>Trebouxiophyceae incertae sedis</taxon>
        <taxon>Coccomyxaceae</taxon>
        <taxon>Coccomyxa</taxon>
    </lineage>
</organism>